<evidence type="ECO:0000313" key="3">
    <source>
        <dbReference type="EMBL" id="CBL16459.1"/>
    </source>
</evidence>
<dbReference type="HAMAP" id="MF_01103">
    <property type="entry name" value="UPF0291"/>
    <property type="match status" value="1"/>
</dbReference>
<reference evidence="3" key="1">
    <citation type="submission" date="2010-03" db="EMBL/GenBank/DDBJ databases">
        <title>The genome sequence of Ruminococcus sp. 18P13.</title>
        <authorList>
            <consortium name="metaHIT consortium -- http://www.metahit.eu/"/>
            <person name="Pajon A."/>
            <person name="Turner K."/>
            <person name="Parkhill J."/>
            <person name="Bernalier A."/>
        </authorList>
    </citation>
    <scope>NUCLEOTIDE SEQUENCE [LARGE SCALE GENOMIC DNA]</scope>
    <source>
        <strain evidence="3">Type strain: 18P13</strain>
    </source>
</reference>
<dbReference type="Proteomes" id="UP000007054">
    <property type="component" value="Chromosome"/>
</dbReference>
<dbReference type="PATRIC" id="fig|213810.4.peg.55"/>
<accession>D4LA14</accession>
<comment type="subcellular location">
    <subcellularLocation>
        <location evidence="2">Cytoplasm</location>
    </subcellularLocation>
</comment>
<evidence type="ECO:0000313" key="4">
    <source>
        <dbReference type="Proteomes" id="UP000007054"/>
    </source>
</evidence>
<proteinExistence type="inferred from homology"/>
<gene>
    <name evidence="3" type="ordered locus">RUM_02090</name>
</gene>
<dbReference type="EMBL" id="FP929052">
    <property type="protein sequence ID" value="CBL16459.1"/>
    <property type="molecule type" value="Genomic_DNA"/>
</dbReference>
<evidence type="ECO:0000256" key="1">
    <source>
        <dbReference type="ARBA" id="ARBA00022490"/>
    </source>
</evidence>
<sequence length="78" mass="9130">MTQEKMDRISALYRKSKAEGLTEAEKQEQAALRQEYRDSVRKSLAGQLEHTYIIDETGKHKAEEYFEEKKAEAKKHQS</sequence>
<dbReference type="InterPro" id="IPR009242">
    <property type="entry name" value="DUF896"/>
</dbReference>
<comment type="similarity">
    <text evidence="2">Belongs to the UPF0291 family.</text>
</comment>
<protein>
    <recommendedName>
        <fullName evidence="2">UPF0291 protein RUM_02090</fullName>
    </recommendedName>
</protein>
<dbReference type="RefSeq" id="WP_015557366.1">
    <property type="nucleotide sequence ID" value="NC_021039.1"/>
</dbReference>
<keyword evidence="1 2" id="KW-0963">Cytoplasm</keyword>
<name>D4LA14_RUMC1</name>
<dbReference type="KEGG" id="rch:RUM_02090"/>
<dbReference type="GO" id="GO:0005737">
    <property type="term" value="C:cytoplasm"/>
    <property type="evidence" value="ECO:0007669"/>
    <property type="project" value="UniProtKB-SubCell"/>
</dbReference>
<keyword evidence="4" id="KW-1185">Reference proteome</keyword>
<dbReference type="Gene3D" id="1.10.287.540">
    <property type="entry name" value="Helix hairpin bin"/>
    <property type="match status" value="1"/>
</dbReference>
<dbReference type="SUPFAM" id="SSF158221">
    <property type="entry name" value="YnzC-like"/>
    <property type="match status" value="1"/>
</dbReference>
<dbReference type="STRING" id="213810.RUM_02090"/>
<dbReference type="PANTHER" id="PTHR37300">
    <property type="entry name" value="UPF0291 PROTEIN CBO2609/CLC_2481"/>
    <property type="match status" value="1"/>
</dbReference>
<reference evidence="3" key="2">
    <citation type="submission" date="2010-03" db="EMBL/GenBank/DDBJ databases">
        <authorList>
            <person name="Pajon A."/>
        </authorList>
    </citation>
    <scope>NUCLEOTIDE SEQUENCE</scope>
    <source>
        <strain evidence="3">Type strain: 18P13</strain>
    </source>
</reference>
<evidence type="ECO:0000256" key="2">
    <source>
        <dbReference type="HAMAP-Rule" id="MF_01103"/>
    </source>
</evidence>
<dbReference type="HOGENOM" id="CLU_173137_2_1_9"/>
<dbReference type="GeneID" id="83155044"/>
<dbReference type="PANTHER" id="PTHR37300:SF1">
    <property type="entry name" value="UPF0291 PROTEIN YNZC"/>
    <property type="match status" value="1"/>
</dbReference>
<dbReference type="Pfam" id="PF05979">
    <property type="entry name" value="DUF896"/>
    <property type="match status" value="1"/>
</dbReference>
<dbReference type="AlphaFoldDB" id="D4LA14"/>
<organism evidence="3 4">
    <name type="scientific">Ruminococcus champanellensis (strain DSM 18848 / JCM 17042 / KCTC 15320 / 18P13)</name>
    <dbReference type="NCBI Taxonomy" id="213810"/>
    <lineage>
        <taxon>Bacteria</taxon>
        <taxon>Bacillati</taxon>
        <taxon>Bacillota</taxon>
        <taxon>Clostridia</taxon>
        <taxon>Eubacteriales</taxon>
        <taxon>Oscillospiraceae</taxon>
        <taxon>Ruminococcus</taxon>
    </lineage>
</organism>